<dbReference type="Proteomes" id="UP000838756">
    <property type="component" value="Unassembled WGS sequence"/>
</dbReference>
<reference evidence="2" key="1">
    <citation type="submission" date="2022-03" db="EMBL/GenBank/DDBJ databases">
        <authorList>
            <person name="Lindestad O."/>
        </authorList>
    </citation>
    <scope>NUCLEOTIDE SEQUENCE</scope>
</reference>
<name>A0A8S4SG71_9NEOP</name>
<feature type="compositionally biased region" description="Basic and acidic residues" evidence="1">
    <location>
        <begin position="33"/>
        <end position="49"/>
    </location>
</feature>
<proteinExistence type="predicted"/>
<sequence>MSREAEVAMGGAQLGELMDVGLLKCWNASEEPGELRTGKRSVGRHERGGPKISNETLEVLETRGWGPWILERSTKDLLLLLLPLGLSPYLVGRNLPLYVVPLVRLPAGSLQPAELTPEA</sequence>
<dbReference type="EMBL" id="CAKXAJ010026434">
    <property type="protein sequence ID" value="CAH2268378.1"/>
    <property type="molecule type" value="Genomic_DNA"/>
</dbReference>
<accession>A0A8S4SG71</accession>
<evidence type="ECO:0000313" key="2">
    <source>
        <dbReference type="EMBL" id="CAH2268378.1"/>
    </source>
</evidence>
<gene>
    <name evidence="2" type="primary">jg15832</name>
    <name evidence="2" type="ORF">PAEG_LOCUS26737</name>
</gene>
<comment type="caution">
    <text evidence="2">The sequence shown here is derived from an EMBL/GenBank/DDBJ whole genome shotgun (WGS) entry which is preliminary data.</text>
</comment>
<keyword evidence="3" id="KW-1185">Reference proteome</keyword>
<protein>
    <submittedName>
        <fullName evidence="2">Jg15832 protein</fullName>
    </submittedName>
</protein>
<feature type="region of interest" description="Disordered" evidence="1">
    <location>
        <begin position="31"/>
        <end position="51"/>
    </location>
</feature>
<organism evidence="2 3">
    <name type="scientific">Pararge aegeria aegeria</name>
    <dbReference type="NCBI Taxonomy" id="348720"/>
    <lineage>
        <taxon>Eukaryota</taxon>
        <taxon>Metazoa</taxon>
        <taxon>Ecdysozoa</taxon>
        <taxon>Arthropoda</taxon>
        <taxon>Hexapoda</taxon>
        <taxon>Insecta</taxon>
        <taxon>Pterygota</taxon>
        <taxon>Neoptera</taxon>
        <taxon>Endopterygota</taxon>
        <taxon>Lepidoptera</taxon>
        <taxon>Glossata</taxon>
        <taxon>Ditrysia</taxon>
        <taxon>Papilionoidea</taxon>
        <taxon>Nymphalidae</taxon>
        <taxon>Satyrinae</taxon>
        <taxon>Satyrini</taxon>
        <taxon>Parargina</taxon>
        <taxon>Pararge</taxon>
    </lineage>
</organism>
<dbReference type="AlphaFoldDB" id="A0A8S4SG71"/>
<evidence type="ECO:0000256" key="1">
    <source>
        <dbReference type="SAM" id="MobiDB-lite"/>
    </source>
</evidence>
<evidence type="ECO:0000313" key="3">
    <source>
        <dbReference type="Proteomes" id="UP000838756"/>
    </source>
</evidence>